<keyword evidence="2" id="KW-1185">Reference proteome</keyword>
<keyword evidence="1" id="KW-0378">Hydrolase</keyword>
<protein>
    <submittedName>
        <fullName evidence="1">Glycosyl hydrolase family 43</fullName>
    </submittedName>
</protein>
<dbReference type="Proteomes" id="UP000325081">
    <property type="component" value="Unassembled WGS sequence"/>
</dbReference>
<organism evidence="1 2">
    <name type="scientific">Striga asiatica</name>
    <name type="common">Asiatic witchweed</name>
    <name type="synonym">Buchnera asiatica</name>
    <dbReference type="NCBI Taxonomy" id="4170"/>
    <lineage>
        <taxon>Eukaryota</taxon>
        <taxon>Viridiplantae</taxon>
        <taxon>Streptophyta</taxon>
        <taxon>Embryophyta</taxon>
        <taxon>Tracheophyta</taxon>
        <taxon>Spermatophyta</taxon>
        <taxon>Magnoliopsida</taxon>
        <taxon>eudicotyledons</taxon>
        <taxon>Gunneridae</taxon>
        <taxon>Pentapetalae</taxon>
        <taxon>asterids</taxon>
        <taxon>lamiids</taxon>
        <taxon>Lamiales</taxon>
        <taxon>Orobanchaceae</taxon>
        <taxon>Buchnereae</taxon>
        <taxon>Striga</taxon>
    </lineage>
</organism>
<dbReference type="GO" id="GO:0016787">
    <property type="term" value="F:hydrolase activity"/>
    <property type="evidence" value="ECO:0007669"/>
    <property type="project" value="UniProtKB-KW"/>
</dbReference>
<dbReference type="EMBL" id="BKCP01008070">
    <property type="protein sequence ID" value="GER47836.1"/>
    <property type="molecule type" value="Genomic_DNA"/>
</dbReference>
<sequence>MALWLAKSRNTITNFLKTKTFYFHEIALNNNQGCRGINFWFHANSASYKTLAVGFSRNPCGSRVESTAFRVFRRPESARAGEQVEAVAYTDYVDSDNDEDDENQMLCIHDSL</sequence>
<evidence type="ECO:0000313" key="2">
    <source>
        <dbReference type="Proteomes" id="UP000325081"/>
    </source>
</evidence>
<comment type="caution">
    <text evidence="1">The sequence shown here is derived from an EMBL/GenBank/DDBJ whole genome shotgun (WGS) entry which is preliminary data.</text>
</comment>
<accession>A0A5A7QS83</accession>
<gene>
    <name evidence="1" type="ORF">STAS_24969</name>
</gene>
<evidence type="ECO:0000313" key="1">
    <source>
        <dbReference type="EMBL" id="GER47836.1"/>
    </source>
</evidence>
<reference evidence="2" key="1">
    <citation type="journal article" date="2019" name="Curr. Biol.">
        <title>Genome Sequence of Striga asiatica Provides Insight into the Evolution of Plant Parasitism.</title>
        <authorList>
            <person name="Yoshida S."/>
            <person name="Kim S."/>
            <person name="Wafula E.K."/>
            <person name="Tanskanen J."/>
            <person name="Kim Y.M."/>
            <person name="Honaas L."/>
            <person name="Yang Z."/>
            <person name="Spallek T."/>
            <person name="Conn C.E."/>
            <person name="Ichihashi Y."/>
            <person name="Cheong K."/>
            <person name="Cui S."/>
            <person name="Der J.P."/>
            <person name="Gundlach H."/>
            <person name="Jiao Y."/>
            <person name="Hori C."/>
            <person name="Ishida J.K."/>
            <person name="Kasahara H."/>
            <person name="Kiba T."/>
            <person name="Kim M.S."/>
            <person name="Koo N."/>
            <person name="Laohavisit A."/>
            <person name="Lee Y.H."/>
            <person name="Lumba S."/>
            <person name="McCourt P."/>
            <person name="Mortimer J.C."/>
            <person name="Mutuku J.M."/>
            <person name="Nomura T."/>
            <person name="Sasaki-Sekimoto Y."/>
            <person name="Seto Y."/>
            <person name="Wang Y."/>
            <person name="Wakatake T."/>
            <person name="Sakakibara H."/>
            <person name="Demura T."/>
            <person name="Yamaguchi S."/>
            <person name="Yoneyama K."/>
            <person name="Manabe R.I."/>
            <person name="Nelson D.C."/>
            <person name="Schulman A.H."/>
            <person name="Timko M.P."/>
            <person name="dePamphilis C.W."/>
            <person name="Choi D."/>
            <person name="Shirasu K."/>
        </authorList>
    </citation>
    <scope>NUCLEOTIDE SEQUENCE [LARGE SCALE GENOMIC DNA]</scope>
    <source>
        <strain evidence="2">cv. UVA1</strain>
    </source>
</reference>
<proteinExistence type="predicted"/>
<name>A0A5A7QS83_STRAF</name>
<dbReference type="AlphaFoldDB" id="A0A5A7QS83"/>